<evidence type="ECO:0000256" key="1">
    <source>
        <dbReference type="SAM" id="MobiDB-lite"/>
    </source>
</evidence>
<feature type="region of interest" description="Disordered" evidence="1">
    <location>
        <begin position="339"/>
        <end position="424"/>
    </location>
</feature>
<name>A0A5E4YBU8_9BURK</name>
<feature type="compositionally biased region" description="Acidic residues" evidence="1">
    <location>
        <begin position="411"/>
        <end position="424"/>
    </location>
</feature>
<feature type="compositionally biased region" description="Pro residues" evidence="1">
    <location>
        <begin position="529"/>
        <end position="553"/>
    </location>
</feature>
<gene>
    <name evidence="2" type="ORF">PCE31106_04400</name>
</gene>
<dbReference type="AlphaFoldDB" id="A0A5E4YBU8"/>
<organism evidence="2 3">
    <name type="scientific">Pandoraea cepalis</name>
    <dbReference type="NCBI Taxonomy" id="2508294"/>
    <lineage>
        <taxon>Bacteria</taxon>
        <taxon>Pseudomonadati</taxon>
        <taxon>Pseudomonadota</taxon>
        <taxon>Betaproteobacteria</taxon>
        <taxon>Burkholderiales</taxon>
        <taxon>Burkholderiaceae</taxon>
        <taxon>Pandoraea</taxon>
    </lineage>
</organism>
<sequence>MGTISAASRGSPVQLISITRSKPPDDGNSFGSDFQRLGSVATSALSPTGKPWQSYPVRPRSTQANSGIPLGTWCEERDREVLHAKRLRADPLMPKFVGEGLGRWRTQFTDAVAADVTFERARASSMQRVRHGIPAEPTRFVRTFATGSVRAQLGEIARLSDEVSKLTAAIPSLPDGSARKIALRNRDDLAALRDAMARLTMNSHGRKDDLLRSELNALIALNDMAREAERELTNGGADVPLRLAVRDGNWVLKPAASTSWFARNKTRAANDSARLALLLGYPADQPVTLKMIRSRGFGAHEYTTVLNDARSSGRDAARSWLAVRALDIDTWKAATRAVHDGLSPSDTHRAPADTPTPAHDDSLLGDELDSGADPRSPSRERSRRTTANPIDATRFSDLVRPSLAEPAAEPVLDDSEDSDDSDASEMDAHGYARLVRSDTPSDVPPFVAPDGSEYARVMRAERSPALASATSQLSRREIFAEAFCNAQPGRQHSLRAMIARSMVSSPSPSEQAAGGHGPVGSARAVATPSPLPPPPPLSPPPPPPLSALPPIPE</sequence>
<evidence type="ECO:0000313" key="3">
    <source>
        <dbReference type="Proteomes" id="UP000384354"/>
    </source>
</evidence>
<dbReference type="Proteomes" id="UP000384354">
    <property type="component" value="Unassembled WGS sequence"/>
</dbReference>
<dbReference type="RefSeq" id="WP_174975364.1">
    <property type="nucleotide sequence ID" value="NZ_CABPSL010000025.1"/>
</dbReference>
<reference evidence="2 3" key="1">
    <citation type="submission" date="2019-08" db="EMBL/GenBank/DDBJ databases">
        <authorList>
            <person name="Peeters C."/>
        </authorList>
    </citation>
    <scope>NUCLEOTIDE SEQUENCE [LARGE SCALE GENOMIC DNA]</scope>
    <source>
        <strain evidence="2 3">LMG 31106</strain>
    </source>
</reference>
<evidence type="ECO:0000313" key="2">
    <source>
        <dbReference type="EMBL" id="VVE46206.1"/>
    </source>
</evidence>
<feature type="region of interest" description="Disordered" evidence="1">
    <location>
        <begin position="498"/>
        <end position="553"/>
    </location>
</feature>
<dbReference type="EMBL" id="CABPSL010000025">
    <property type="protein sequence ID" value="VVE46206.1"/>
    <property type="molecule type" value="Genomic_DNA"/>
</dbReference>
<accession>A0A5E4YBU8</accession>
<feature type="region of interest" description="Disordered" evidence="1">
    <location>
        <begin position="1"/>
        <end position="63"/>
    </location>
</feature>
<protein>
    <submittedName>
        <fullName evidence="2">Uncharacterized protein</fullName>
    </submittedName>
</protein>
<proteinExistence type="predicted"/>